<reference evidence="11 12" key="1">
    <citation type="journal article" date="2024" name="J. Plant Pathol.">
        <title>Sequence and assembly of the genome of Seiridium unicorne, isolate CBS 538.82, causal agent of cypress canker disease.</title>
        <authorList>
            <person name="Scali E."/>
            <person name="Rocca G.D."/>
            <person name="Danti R."/>
            <person name="Garbelotto M."/>
            <person name="Barberini S."/>
            <person name="Baroncelli R."/>
            <person name="Emiliani G."/>
        </authorList>
    </citation>
    <scope>NUCLEOTIDE SEQUENCE [LARGE SCALE GENOMIC DNA]</scope>
    <source>
        <strain evidence="11 12">BM-138-508</strain>
    </source>
</reference>
<dbReference type="CDD" id="cd01298">
    <property type="entry name" value="ATZ_TRZ_like"/>
    <property type="match status" value="1"/>
</dbReference>
<dbReference type="Gene3D" id="2.30.40.10">
    <property type="entry name" value="Urease, subunit C, domain 1"/>
    <property type="match status" value="1"/>
</dbReference>
<dbReference type="Proteomes" id="UP001408356">
    <property type="component" value="Unassembled WGS sequence"/>
</dbReference>
<dbReference type="EC" id="2.7.4.9" evidence="1"/>
<evidence type="ECO:0000256" key="2">
    <source>
        <dbReference type="ARBA" id="ARBA00022679"/>
    </source>
</evidence>
<feature type="compositionally biased region" description="Low complexity" evidence="8">
    <location>
        <begin position="43"/>
        <end position="58"/>
    </location>
</feature>
<dbReference type="InterPro" id="IPR018094">
    <property type="entry name" value="Thymidylate_kinase"/>
</dbReference>
<dbReference type="SUPFAM" id="SSF51556">
    <property type="entry name" value="Metallo-dependent hydrolases"/>
    <property type="match status" value="1"/>
</dbReference>
<keyword evidence="7" id="KW-0067">ATP-binding</keyword>
<feature type="region of interest" description="Disordered" evidence="8">
    <location>
        <begin position="308"/>
        <end position="346"/>
    </location>
</feature>
<evidence type="ECO:0000313" key="11">
    <source>
        <dbReference type="EMBL" id="KAK9414016.1"/>
    </source>
</evidence>
<dbReference type="SUPFAM" id="SSF51338">
    <property type="entry name" value="Composite domain of metallo-dependent hydrolases"/>
    <property type="match status" value="1"/>
</dbReference>
<sequence length="1077" mass="117639">MASINDLATAATIASSAVALQSSPQQAARSASQSSPPPPAPLSPSAETAAASTSAPAVTPVPAPAPAPVPPQGSPPSSSVLAAPQTSPPNPQEAQIPPPASPPPTQSAEAAGAKVADGAAEESAAPALPEEKKKPVRGAFIVFEGMDRAGKTTQAKLLQQRCIEAGRDVRFMRFPDRTTPIGQMIDSYLRGQTEIEDHVIHLLFSANRWEALTTIHAALSKGQTIICDRYYHSGIVYSAAKQNPSLPLTWAKAPEVGLPRPDLVLFLDLEESVARDRGGWGGEVYEKGEMQRRVRELFWGLSMGDVSGAAGQGKGKRVENGNAAEGRGEDGQGLKPHGEKGEFRQEEEDLQIVDADLGVEELSATLRILEVSGTMGRIIITNATILSLDGQDSFFYPGYLEIRDDRIWKIGQWTEDVVEQYDGETQVIDGTDKLVMPGMVDLHFHTSIAKGFNDDLPLWEYLDEVWYPAVRAVTPETAKLAALYSYIQAVKSGTTSVNDMYRHVPALAAAAEQIGLRAVLSNDVALPEHRLDTVEDNIAAFHEVDGAASGRVKVWMGIEWLPLADLDLLKQVAQAKKDLKTGLHIHLCESRSEIADCGKRFDGKRPVQAAYEAGLLGPDTVAAHCVHLSDDEIELLARTGTHVSVNSGSNAKLGNGIMRLQDLAAAGVNCGMGVDACECHNSFDMFEEMKITSYMQRGLHESPSLGKPSQILRMATNNGARALGIDAGTLEVGKKADVVILDLRKDMMFTPLLKAPLQARRKQLESHLVFGCNGTAVEMVIVDGRIIVKDRKVLGVDEDHIRQQMDTVFEKIMADAVLVRRRYDTFHLHLTSTKHGSMFRVFRQGWRRLPAAKPHFSPKTTAQFRMFHRPQKPMQPSLAGRRNQDKQHTVLRSGIYGTIYLSIALLVTDESLDWTTRQNAGIEAVQGITHAETHEEQLEHFWALGPALLKAHTGVEVQQHEPIQPTEDSGLAEDLEVRLMTVPDPESPGATLVLCQAAFVDEEEPEFYVATHHDRMSDAAHSLFPAFEEFAKSNNAAKGALLIIHPDGNWYCLYFDGRRWLNMIFLEWQTAASMGIP</sequence>
<accession>A0ABR2UHJ0</accession>
<feature type="compositionally biased region" description="Pro residues" evidence="8">
    <location>
        <begin position="59"/>
        <end position="74"/>
    </location>
</feature>
<feature type="domain" description="Thymidylate kinase-like" evidence="10">
    <location>
        <begin position="143"/>
        <end position="296"/>
    </location>
</feature>
<dbReference type="NCBIfam" id="TIGR00041">
    <property type="entry name" value="DTMP_kinase"/>
    <property type="match status" value="1"/>
</dbReference>
<name>A0ABR2UHJ0_9PEZI</name>
<dbReference type="InterPro" id="IPR027417">
    <property type="entry name" value="P-loop_NTPase"/>
</dbReference>
<keyword evidence="2" id="KW-0808">Transferase</keyword>
<dbReference type="InterPro" id="IPR011059">
    <property type="entry name" value="Metal-dep_hydrolase_composite"/>
</dbReference>
<feature type="compositionally biased region" description="Low complexity" evidence="8">
    <location>
        <begin position="18"/>
        <end position="34"/>
    </location>
</feature>
<organism evidence="11 12">
    <name type="scientific">Seiridium unicorne</name>
    <dbReference type="NCBI Taxonomy" id="138068"/>
    <lineage>
        <taxon>Eukaryota</taxon>
        <taxon>Fungi</taxon>
        <taxon>Dikarya</taxon>
        <taxon>Ascomycota</taxon>
        <taxon>Pezizomycotina</taxon>
        <taxon>Sordariomycetes</taxon>
        <taxon>Xylariomycetidae</taxon>
        <taxon>Amphisphaeriales</taxon>
        <taxon>Sporocadaceae</taxon>
        <taxon>Seiridium</taxon>
    </lineage>
</organism>
<feature type="compositionally biased region" description="Low complexity" evidence="8">
    <location>
        <begin position="106"/>
        <end position="128"/>
    </location>
</feature>
<evidence type="ECO:0000313" key="12">
    <source>
        <dbReference type="Proteomes" id="UP001408356"/>
    </source>
</evidence>
<evidence type="ECO:0000256" key="8">
    <source>
        <dbReference type="SAM" id="MobiDB-lite"/>
    </source>
</evidence>
<dbReference type="HAMAP" id="MF_00165">
    <property type="entry name" value="Thymidylate_kinase"/>
    <property type="match status" value="1"/>
</dbReference>
<dbReference type="PROSITE" id="PS01331">
    <property type="entry name" value="THYMIDYLATE_KINASE"/>
    <property type="match status" value="1"/>
</dbReference>
<keyword evidence="5" id="KW-0418">Kinase</keyword>
<dbReference type="Gene3D" id="3.20.20.140">
    <property type="entry name" value="Metal-dependent hydrolases"/>
    <property type="match status" value="1"/>
</dbReference>
<dbReference type="Pfam" id="PF02223">
    <property type="entry name" value="Thymidylate_kin"/>
    <property type="match status" value="1"/>
</dbReference>
<dbReference type="InterPro" id="IPR018095">
    <property type="entry name" value="Thymidylate_kin_CS"/>
</dbReference>
<dbReference type="PANTHER" id="PTHR43794:SF11">
    <property type="entry name" value="AMIDOHYDROLASE-RELATED DOMAIN-CONTAINING PROTEIN"/>
    <property type="match status" value="1"/>
</dbReference>
<gene>
    <name evidence="11" type="ORF">SUNI508_11468</name>
</gene>
<proteinExistence type="inferred from homology"/>
<dbReference type="InterPro" id="IPR032466">
    <property type="entry name" value="Metal_Hydrolase"/>
</dbReference>
<evidence type="ECO:0000256" key="5">
    <source>
        <dbReference type="ARBA" id="ARBA00022777"/>
    </source>
</evidence>
<feature type="compositionally biased region" description="Pro residues" evidence="8">
    <location>
        <begin position="86"/>
        <end position="105"/>
    </location>
</feature>
<comment type="caution">
    <text evidence="11">The sequence shown here is derived from an EMBL/GenBank/DDBJ whole genome shotgun (WGS) entry which is preliminary data.</text>
</comment>
<evidence type="ECO:0000259" key="10">
    <source>
        <dbReference type="Pfam" id="PF02223"/>
    </source>
</evidence>
<dbReference type="Pfam" id="PF01979">
    <property type="entry name" value="Amidohydro_1"/>
    <property type="match status" value="1"/>
</dbReference>
<dbReference type="Gene3D" id="3.40.50.300">
    <property type="entry name" value="P-loop containing nucleotide triphosphate hydrolases"/>
    <property type="match status" value="1"/>
</dbReference>
<keyword evidence="4" id="KW-0547">Nucleotide-binding</keyword>
<evidence type="ECO:0000256" key="3">
    <source>
        <dbReference type="ARBA" id="ARBA00022727"/>
    </source>
</evidence>
<evidence type="ECO:0000256" key="4">
    <source>
        <dbReference type="ARBA" id="ARBA00022741"/>
    </source>
</evidence>
<feature type="domain" description="Amidohydrolase-related" evidence="9">
    <location>
        <begin position="434"/>
        <end position="786"/>
    </location>
</feature>
<dbReference type="InterPro" id="IPR050287">
    <property type="entry name" value="MTA/SAH_deaminase"/>
</dbReference>
<protein>
    <recommendedName>
        <fullName evidence="1">dTMP kinase</fullName>
        <ecNumber evidence="1">2.7.4.9</ecNumber>
    </recommendedName>
</protein>
<dbReference type="SUPFAM" id="SSF52540">
    <property type="entry name" value="P-loop containing nucleoside triphosphate hydrolases"/>
    <property type="match status" value="1"/>
</dbReference>
<dbReference type="InterPro" id="IPR039430">
    <property type="entry name" value="Thymidylate_kin-like_dom"/>
</dbReference>
<keyword evidence="3" id="KW-0545">Nucleotide biosynthesis</keyword>
<evidence type="ECO:0000259" key="9">
    <source>
        <dbReference type="Pfam" id="PF01979"/>
    </source>
</evidence>
<dbReference type="EMBL" id="JARVKF010000431">
    <property type="protein sequence ID" value="KAK9414016.1"/>
    <property type="molecule type" value="Genomic_DNA"/>
</dbReference>
<evidence type="ECO:0000256" key="6">
    <source>
        <dbReference type="ARBA" id="ARBA00022801"/>
    </source>
</evidence>
<dbReference type="InterPro" id="IPR006680">
    <property type="entry name" value="Amidohydro-rel"/>
</dbReference>
<keyword evidence="12" id="KW-1185">Reference proteome</keyword>
<evidence type="ECO:0000256" key="1">
    <source>
        <dbReference type="ARBA" id="ARBA00012980"/>
    </source>
</evidence>
<feature type="compositionally biased region" description="Basic and acidic residues" evidence="8">
    <location>
        <begin position="326"/>
        <end position="344"/>
    </location>
</feature>
<feature type="region of interest" description="Disordered" evidence="8">
    <location>
        <begin position="18"/>
        <end position="131"/>
    </location>
</feature>
<evidence type="ECO:0000256" key="7">
    <source>
        <dbReference type="ARBA" id="ARBA00022840"/>
    </source>
</evidence>
<dbReference type="PANTHER" id="PTHR43794">
    <property type="entry name" value="AMINOHYDROLASE SSNA-RELATED"/>
    <property type="match status" value="1"/>
</dbReference>
<dbReference type="CDD" id="cd01672">
    <property type="entry name" value="TMPK"/>
    <property type="match status" value="1"/>
</dbReference>
<keyword evidence="6" id="KW-0378">Hydrolase</keyword>